<dbReference type="Pfam" id="PF07690">
    <property type="entry name" value="MFS_1"/>
    <property type="match status" value="1"/>
</dbReference>
<protein>
    <recommendedName>
        <fullName evidence="10">Putative proline/betaine transporter</fullName>
    </recommendedName>
</protein>
<dbReference type="Gene3D" id="1.20.1250.20">
    <property type="entry name" value="MFS general substrate transporter like domains"/>
    <property type="match status" value="2"/>
</dbReference>
<evidence type="ECO:0000256" key="10">
    <source>
        <dbReference type="ARBA" id="ARBA00039918"/>
    </source>
</evidence>
<comment type="subcellular location">
    <subcellularLocation>
        <location evidence="1">Cell membrane</location>
        <topology evidence="1">Multi-pass membrane protein</topology>
    </subcellularLocation>
</comment>
<feature type="transmembrane region" description="Helical" evidence="11">
    <location>
        <begin position="403"/>
        <end position="422"/>
    </location>
</feature>
<accession>A0A7H0SKY0</accession>
<evidence type="ECO:0000256" key="6">
    <source>
        <dbReference type="ARBA" id="ARBA00022847"/>
    </source>
</evidence>
<feature type="domain" description="Major facilitator superfamily (MFS) profile" evidence="12">
    <location>
        <begin position="19"/>
        <end position="427"/>
    </location>
</feature>
<feature type="transmembrane region" description="Helical" evidence="11">
    <location>
        <begin position="92"/>
        <end position="112"/>
    </location>
</feature>
<dbReference type="GO" id="GO:0015293">
    <property type="term" value="F:symporter activity"/>
    <property type="evidence" value="ECO:0007669"/>
    <property type="project" value="UniProtKB-KW"/>
</dbReference>
<dbReference type="FunFam" id="1.20.1250.20:FF:000001">
    <property type="entry name" value="Dicarboxylate MFS transporter"/>
    <property type="match status" value="1"/>
</dbReference>
<dbReference type="InterPro" id="IPR051084">
    <property type="entry name" value="H+-coupled_symporters"/>
</dbReference>
<dbReference type="PROSITE" id="PS00216">
    <property type="entry name" value="SUGAR_TRANSPORT_1"/>
    <property type="match status" value="1"/>
</dbReference>
<keyword evidence="3" id="KW-0813">Transport</keyword>
<dbReference type="PROSITE" id="PS00217">
    <property type="entry name" value="SUGAR_TRANSPORT_2"/>
    <property type="match status" value="1"/>
</dbReference>
<keyword evidence="14" id="KW-1185">Reference proteome</keyword>
<keyword evidence="6" id="KW-0769">Symport</keyword>
<keyword evidence="4" id="KW-1003">Cell membrane</keyword>
<dbReference type="PANTHER" id="PTHR43528:SF1">
    <property type="entry name" value="ALPHA-KETOGLUTARATE PERMEASE"/>
    <property type="match status" value="1"/>
</dbReference>
<dbReference type="KEGG" id="cpoy:GP475_00080"/>
<feature type="transmembrane region" description="Helical" evidence="11">
    <location>
        <begin position="20"/>
        <end position="39"/>
    </location>
</feature>
<dbReference type="EMBL" id="CP046884">
    <property type="protein sequence ID" value="QNQ89205.1"/>
    <property type="molecule type" value="Genomic_DNA"/>
</dbReference>
<evidence type="ECO:0000256" key="3">
    <source>
        <dbReference type="ARBA" id="ARBA00022448"/>
    </source>
</evidence>
<feature type="transmembrane region" description="Helical" evidence="11">
    <location>
        <begin position="311"/>
        <end position="330"/>
    </location>
</feature>
<dbReference type="InterPro" id="IPR005829">
    <property type="entry name" value="Sugar_transporter_CS"/>
</dbReference>
<keyword evidence="7 11" id="KW-1133">Transmembrane helix</keyword>
<proteinExistence type="inferred from homology"/>
<feature type="transmembrane region" description="Helical" evidence="11">
    <location>
        <begin position="118"/>
        <end position="146"/>
    </location>
</feature>
<evidence type="ECO:0000313" key="13">
    <source>
        <dbReference type="EMBL" id="QNQ89205.1"/>
    </source>
</evidence>
<reference evidence="13 14" key="1">
    <citation type="submission" date="2019-12" db="EMBL/GenBank/DDBJ databases">
        <title>Corynebacterium sp. nov., isolated from feces of the Anser Albifrons in China.</title>
        <authorList>
            <person name="Liu Q."/>
        </authorList>
    </citation>
    <scope>NUCLEOTIDE SEQUENCE [LARGE SCALE GENOMIC DNA]</scope>
    <source>
        <strain evidence="13 14">4H37-19</strain>
    </source>
</reference>
<evidence type="ECO:0000256" key="1">
    <source>
        <dbReference type="ARBA" id="ARBA00004651"/>
    </source>
</evidence>
<feature type="transmembrane region" description="Helical" evidence="11">
    <location>
        <begin position="336"/>
        <end position="358"/>
    </location>
</feature>
<dbReference type="InterPro" id="IPR036259">
    <property type="entry name" value="MFS_trans_sf"/>
</dbReference>
<dbReference type="InterPro" id="IPR011701">
    <property type="entry name" value="MFS"/>
</dbReference>
<feature type="transmembrane region" description="Helical" evidence="11">
    <location>
        <begin position="158"/>
        <end position="179"/>
    </location>
</feature>
<comment type="function">
    <text evidence="9">May be a proton symporter involved in the uptake of osmolytes such as proline and glycine betaine.</text>
</comment>
<evidence type="ECO:0000256" key="7">
    <source>
        <dbReference type="ARBA" id="ARBA00022989"/>
    </source>
</evidence>
<dbReference type="AlphaFoldDB" id="A0A7H0SKY0"/>
<gene>
    <name evidence="13" type="ORF">GP475_00080</name>
</gene>
<dbReference type="RefSeq" id="WP_187974660.1">
    <property type="nucleotide sequence ID" value="NZ_CP046884.1"/>
</dbReference>
<evidence type="ECO:0000259" key="12">
    <source>
        <dbReference type="PROSITE" id="PS50850"/>
    </source>
</evidence>
<keyword evidence="8 11" id="KW-0472">Membrane</keyword>
<dbReference type="PANTHER" id="PTHR43528">
    <property type="entry name" value="ALPHA-KETOGLUTARATE PERMEASE"/>
    <property type="match status" value="1"/>
</dbReference>
<evidence type="ECO:0000313" key="14">
    <source>
        <dbReference type="Proteomes" id="UP000516320"/>
    </source>
</evidence>
<dbReference type="GO" id="GO:0005886">
    <property type="term" value="C:plasma membrane"/>
    <property type="evidence" value="ECO:0007669"/>
    <property type="project" value="UniProtKB-SubCell"/>
</dbReference>
<feature type="transmembrane region" description="Helical" evidence="11">
    <location>
        <begin position="191"/>
        <end position="210"/>
    </location>
</feature>
<dbReference type="PROSITE" id="PS50850">
    <property type="entry name" value="MFS"/>
    <property type="match status" value="1"/>
</dbReference>
<feature type="transmembrane region" description="Helical" evidence="11">
    <location>
        <begin position="370"/>
        <end position="391"/>
    </location>
</feature>
<name>A0A7H0SKY0_9CORY</name>
<dbReference type="SUPFAM" id="SSF103473">
    <property type="entry name" value="MFS general substrate transporter"/>
    <property type="match status" value="1"/>
</dbReference>
<evidence type="ECO:0000256" key="11">
    <source>
        <dbReference type="SAM" id="Phobius"/>
    </source>
</evidence>
<feature type="transmembrane region" description="Helical" evidence="11">
    <location>
        <begin position="59"/>
        <end position="80"/>
    </location>
</feature>
<evidence type="ECO:0000256" key="2">
    <source>
        <dbReference type="ARBA" id="ARBA00008240"/>
    </source>
</evidence>
<evidence type="ECO:0000256" key="5">
    <source>
        <dbReference type="ARBA" id="ARBA00022692"/>
    </source>
</evidence>
<sequence length="455" mass="49336">MTILEPNPGHVPVKNLRKSVVAGSIGVLVHWFDWAVYAYTATTIAGVFFPEQDSTASLLAVFGVFAISFIVRPIGAFLFGEVGDRFGRKITLSIVILLMAASTLVIGVLPGYKTIGLWAPVLLIMARVIQGLAAGGEFGSAATFLAEYSPKKHRGFGVSWLEVGALLGFLLASFAAYLLNTILTQDQLTSWGWRIPFLVAAPLGVIGFYIRTHIEDTPEFTVMKETTTETISPTVDLLKNNLKELFQMIGIQIMEQVTFYIVLVYLLTYQEVQLNIPASTAAVLSSLASIVGVIVVPIAGTISDRIGRKPILITVSLMTIILPLPMFEIMRKGTTSAAAATMLLGLILAIQLGVHAVVSAELFPTRNRQTGLSIGYSLVSALFAGTSPYLLTFLINKTHNIDMPAYYLIVVGIIGLIISITLKETKGVDLISNEEREGIDLAEIMLHHQITNKGR</sequence>
<keyword evidence="5 11" id="KW-0812">Transmembrane</keyword>
<comment type="similarity">
    <text evidence="2">Belongs to the major facilitator superfamily. Metabolite:H+ Symporter (MHS) family (TC 2.A.1.6) family.</text>
</comment>
<evidence type="ECO:0000256" key="8">
    <source>
        <dbReference type="ARBA" id="ARBA00023136"/>
    </source>
</evidence>
<dbReference type="InterPro" id="IPR020846">
    <property type="entry name" value="MFS_dom"/>
</dbReference>
<dbReference type="Proteomes" id="UP000516320">
    <property type="component" value="Chromosome"/>
</dbReference>
<feature type="transmembrane region" description="Helical" evidence="11">
    <location>
        <begin position="245"/>
        <end position="267"/>
    </location>
</feature>
<organism evidence="13 14">
    <name type="scientific">Corynebacterium poyangense</name>
    <dbReference type="NCBI Taxonomy" id="2684405"/>
    <lineage>
        <taxon>Bacteria</taxon>
        <taxon>Bacillati</taxon>
        <taxon>Actinomycetota</taxon>
        <taxon>Actinomycetes</taxon>
        <taxon>Mycobacteriales</taxon>
        <taxon>Corynebacteriaceae</taxon>
        <taxon>Corynebacterium</taxon>
    </lineage>
</organism>
<evidence type="ECO:0000256" key="9">
    <source>
        <dbReference type="ARBA" id="ARBA00037295"/>
    </source>
</evidence>
<feature type="transmembrane region" description="Helical" evidence="11">
    <location>
        <begin position="279"/>
        <end position="299"/>
    </location>
</feature>
<evidence type="ECO:0000256" key="4">
    <source>
        <dbReference type="ARBA" id="ARBA00022475"/>
    </source>
</evidence>